<dbReference type="EMBL" id="ML119701">
    <property type="protein sequence ID" value="RPA79296.1"/>
    <property type="molecule type" value="Genomic_DNA"/>
</dbReference>
<sequence length="217" mass="24077">MKSQLRIASRHASAVHHSFSSHSSPPPFPTGSRAEVASCGSPSAWIDGCFSVESREVPLLRYFHLSDLCAESQQFRHHRIRMACMREMASDSEETRRRGQIVPFNLTATFSDHGTLYKPVLNAKVYRCWMIGTTASRRGPKDIQAPLASRPSRKLSTHAFARRIDPTQGMAKGTRAVFGSNSQERSALGLGGHRNGPDDLIPALFGCPYFLEIIHDL</sequence>
<feature type="region of interest" description="Disordered" evidence="1">
    <location>
        <begin position="12"/>
        <end position="34"/>
    </location>
</feature>
<protein>
    <submittedName>
        <fullName evidence="2">Uncharacterized protein</fullName>
    </submittedName>
</protein>
<name>A0A3N4I1M8_ASCIM</name>
<gene>
    <name evidence="2" type="ORF">BJ508DRAFT_308557</name>
</gene>
<evidence type="ECO:0000256" key="1">
    <source>
        <dbReference type="SAM" id="MobiDB-lite"/>
    </source>
</evidence>
<dbReference type="AlphaFoldDB" id="A0A3N4I1M8"/>
<reference evidence="2 3" key="1">
    <citation type="journal article" date="2018" name="Nat. Ecol. Evol.">
        <title>Pezizomycetes genomes reveal the molecular basis of ectomycorrhizal truffle lifestyle.</title>
        <authorList>
            <person name="Murat C."/>
            <person name="Payen T."/>
            <person name="Noel B."/>
            <person name="Kuo A."/>
            <person name="Morin E."/>
            <person name="Chen J."/>
            <person name="Kohler A."/>
            <person name="Krizsan K."/>
            <person name="Balestrini R."/>
            <person name="Da Silva C."/>
            <person name="Montanini B."/>
            <person name="Hainaut M."/>
            <person name="Levati E."/>
            <person name="Barry K.W."/>
            <person name="Belfiori B."/>
            <person name="Cichocki N."/>
            <person name="Clum A."/>
            <person name="Dockter R.B."/>
            <person name="Fauchery L."/>
            <person name="Guy J."/>
            <person name="Iotti M."/>
            <person name="Le Tacon F."/>
            <person name="Lindquist E.A."/>
            <person name="Lipzen A."/>
            <person name="Malagnac F."/>
            <person name="Mello A."/>
            <person name="Molinier V."/>
            <person name="Miyauchi S."/>
            <person name="Poulain J."/>
            <person name="Riccioni C."/>
            <person name="Rubini A."/>
            <person name="Sitrit Y."/>
            <person name="Splivallo R."/>
            <person name="Traeger S."/>
            <person name="Wang M."/>
            <person name="Zifcakova L."/>
            <person name="Wipf D."/>
            <person name="Zambonelli A."/>
            <person name="Paolocci F."/>
            <person name="Nowrousian M."/>
            <person name="Ottonello S."/>
            <person name="Baldrian P."/>
            <person name="Spatafora J.W."/>
            <person name="Henrissat B."/>
            <person name="Nagy L.G."/>
            <person name="Aury J.M."/>
            <person name="Wincker P."/>
            <person name="Grigoriev I.V."/>
            <person name="Bonfante P."/>
            <person name="Martin F.M."/>
        </authorList>
    </citation>
    <scope>NUCLEOTIDE SEQUENCE [LARGE SCALE GENOMIC DNA]</scope>
    <source>
        <strain evidence="2 3">RN42</strain>
    </source>
</reference>
<keyword evidence="3" id="KW-1185">Reference proteome</keyword>
<evidence type="ECO:0000313" key="2">
    <source>
        <dbReference type="EMBL" id="RPA79296.1"/>
    </source>
</evidence>
<dbReference type="Proteomes" id="UP000275078">
    <property type="component" value="Unassembled WGS sequence"/>
</dbReference>
<feature type="compositionally biased region" description="Low complexity" evidence="1">
    <location>
        <begin position="12"/>
        <end position="23"/>
    </location>
</feature>
<proteinExistence type="predicted"/>
<accession>A0A3N4I1M8</accession>
<evidence type="ECO:0000313" key="3">
    <source>
        <dbReference type="Proteomes" id="UP000275078"/>
    </source>
</evidence>
<organism evidence="2 3">
    <name type="scientific">Ascobolus immersus RN42</name>
    <dbReference type="NCBI Taxonomy" id="1160509"/>
    <lineage>
        <taxon>Eukaryota</taxon>
        <taxon>Fungi</taxon>
        <taxon>Dikarya</taxon>
        <taxon>Ascomycota</taxon>
        <taxon>Pezizomycotina</taxon>
        <taxon>Pezizomycetes</taxon>
        <taxon>Pezizales</taxon>
        <taxon>Ascobolaceae</taxon>
        <taxon>Ascobolus</taxon>
    </lineage>
</organism>